<feature type="non-terminal residue" evidence="1">
    <location>
        <position position="1"/>
    </location>
</feature>
<evidence type="ECO:0000313" key="1">
    <source>
        <dbReference type="EMBL" id="GAI86371.1"/>
    </source>
</evidence>
<comment type="caution">
    <text evidence="1">The sequence shown here is derived from an EMBL/GenBank/DDBJ whole genome shotgun (WGS) entry which is preliminary data.</text>
</comment>
<name>X1T4P5_9ZZZZ</name>
<organism evidence="1">
    <name type="scientific">marine sediment metagenome</name>
    <dbReference type="NCBI Taxonomy" id="412755"/>
    <lineage>
        <taxon>unclassified sequences</taxon>
        <taxon>metagenomes</taxon>
        <taxon>ecological metagenomes</taxon>
    </lineage>
</organism>
<protein>
    <submittedName>
        <fullName evidence="1">Uncharacterized protein</fullName>
    </submittedName>
</protein>
<dbReference type="AlphaFoldDB" id="X1T4P5"/>
<dbReference type="EMBL" id="BARW01009990">
    <property type="protein sequence ID" value="GAI86371.1"/>
    <property type="molecule type" value="Genomic_DNA"/>
</dbReference>
<accession>X1T4P5</accession>
<gene>
    <name evidence="1" type="ORF">S12H4_19866</name>
</gene>
<sequence>AAEIANIVGGDRLQLKVLHEGGNGGNIATNAIVDSIQVEYV</sequence>
<reference evidence="1" key="1">
    <citation type="journal article" date="2014" name="Front. Microbiol.">
        <title>High frequency of phylogenetically diverse reductive dehalogenase-homologous genes in deep subseafloor sedimentary metagenomes.</title>
        <authorList>
            <person name="Kawai M."/>
            <person name="Futagami T."/>
            <person name="Toyoda A."/>
            <person name="Takaki Y."/>
            <person name="Nishi S."/>
            <person name="Hori S."/>
            <person name="Arai W."/>
            <person name="Tsubouchi T."/>
            <person name="Morono Y."/>
            <person name="Uchiyama I."/>
            <person name="Ito T."/>
            <person name="Fujiyama A."/>
            <person name="Inagaki F."/>
            <person name="Takami H."/>
        </authorList>
    </citation>
    <scope>NUCLEOTIDE SEQUENCE</scope>
    <source>
        <strain evidence="1">Expedition CK06-06</strain>
    </source>
</reference>
<proteinExistence type="predicted"/>